<feature type="domain" description="VIT" evidence="3">
    <location>
        <begin position="6"/>
        <end position="137"/>
    </location>
</feature>
<dbReference type="Pfam" id="PF08487">
    <property type="entry name" value="VIT"/>
    <property type="match status" value="1"/>
</dbReference>
<feature type="region of interest" description="Disordered" evidence="1">
    <location>
        <begin position="661"/>
        <end position="755"/>
    </location>
</feature>
<dbReference type="PANTHER" id="PTHR45737:SF6">
    <property type="entry name" value="VON WILLEBRAND FACTOR A DOMAIN-CONTAINING PROTEIN 5A"/>
    <property type="match status" value="1"/>
</dbReference>
<dbReference type="InterPro" id="IPR002035">
    <property type="entry name" value="VWF_A"/>
</dbReference>
<dbReference type="SUPFAM" id="SSF53300">
    <property type="entry name" value="vWA-like"/>
    <property type="match status" value="1"/>
</dbReference>
<reference evidence="4" key="1">
    <citation type="journal article" date="2019" name="Environ. Microbiol.">
        <title>Fungal ecological strategies reflected in gene transcription - a case study of two litter decomposers.</title>
        <authorList>
            <person name="Barbi F."/>
            <person name="Kohler A."/>
            <person name="Barry K."/>
            <person name="Baskaran P."/>
            <person name="Daum C."/>
            <person name="Fauchery L."/>
            <person name="Ihrmark K."/>
            <person name="Kuo A."/>
            <person name="LaButti K."/>
            <person name="Lipzen A."/>
            <person name="Morin E."/>
            <person name="Grigoriev I.V."/>
            <person name="Henrissat B."/>
            <person name="Lindahl B."/>
            <person name="Martin F."/>
        </authorList>
    </citation>
    <scope>NUCLEOTIDE SEQUENCE</scope>
    <source>
        <strain evidence="4">JB14</strain>
    </source>
</reference>
<dbReference type="PROSITE" id="PS50234">
    <property type="entry name" value="VWFA"/>
    <property type="match status" value="1"/>
</dbReference>
<dbReference type="AlphaFoldDB" id="A0A6A4HY79"/>
<keyword evidence="5" id="KW-1185">Reference proteome</keyword>
<protein>
    <recommendedName>
        <fullName evidence="6">VIT-domain-containing protein</fullName>
    </recommendedName>
</protein>
<feature type="compositionally biased region" description="Pro residues" evidence="1">
    <location>
        <begin position="494"/>
        <end position="507"/>
    </location>
</feature>
<gene>
    <name evidence="4" type="ORF">BT96DRAFT_990430</name>
</gene>
<dbReference type="SMART" id="SM00327">
    <property type="entry name" value="VWA"/>
    <property type="match status" value="1"/>
</dbReference>
<evidence type="ECO:0008006" key="6">
    <source>
        <dbReference type="Google" id="ProtNLM"/>
    </source>
</evidence>
<evidence type="ECO:0000259" key="2">
    <source>
        <dbReference type="PROSITE" id="PS50234"/>
    </source>
</evidence>
<name>A0A6A4HY79_9AGAR</name>
<dbReference type="OrthoDB" id="1729737at2759"/>
<dbReference type="PANTHER" id="PTHR45737">
    <property type="entry name" value="VON WILLEBRAND FACTOR A DOMAIN-CONTAINING PROTEIN 5A"/>
    <property type="match status" value="1"/>
</dbReference>
<accession>A0A6A4HY79</accession>
<dbReference type="InterPro" id="IPR013694">
    <property type="entry name" value="VIT"/>
</dbReference>
<sequence>MSAFRNIYCRLYDSNSRSDLILDECSTQVLIADVHASVTISQRFTSPEHLKTAASGVYTFGMMADAAVCGFEMVRQDGTKVEGTVKEKEEAKREYDAAVKAGHTASLGRQETSDIFSIAVGNILPSETVTINLRYVMSLMDDEKKDQCSRQHRHQPFQMNVVVQQAGAIKSISCPSGHPVLVELGIPDNLAQTETRTSSHFASVSLADNTGFLTQDVVLVISAEGLDAPRCFIERHPSPNHETAAIALTFVPRFNLPDLSGGMEYVFLVDRSGSMQGQNLQLVQEALVVLLRGLPSVRDDVQCCFVWVNNFEAVGTQSEVLSNYTGGSDETCGVANYGGTEIASALKMVYDSLHRPIARPVAVFLLTDGSAWDVSTCVQHTRSALAALTESKSFIRVFTVGIGNGASSDTCDSIARAGGGFAVYVKQGEAVVGKCARLVKAARTPQKMRPRDDFVVVEDSKQEAQPQDASAATINLFDDTNANAPSQSQLHPTGPLPKPNPSLPPPARIQQSPLVIPSVFPGTRTQIYAIIRSPNGHAVKPMEIKVKGIVITTGALVELRVPVSTVLPNPLAFSSSPNANAFLHTLAAKSLIRDREDGTHAFPSSVSAAFETTTSTTTTVSDPELKAAYLEKDIVRLGTTYGLASRYTSFLAVDPRKQTVVPSGYGTGYDSDREESDDDMGFGLFDDGPSEPSKSVAVLRPSPAPPPPTRVPQGRTRSKRSERRTSATTTSSSGQVLTKKKEKATMHTSTSPAATPTTHSAFVAALARLQQWHGGFLLTVALLNLLRNGIKLKDTETNADANHAALLLPNTIYDFEQSLARHSKVGIDNRHVAATLVAVVWMEKYAGEEVADMQGKAEEWAKQEVGAEKARELRKSVESLLSIGIAA</sequence>
<dbReference type="Proteomes" id="UP000799118">
    <property type="component" value="Unassembled WGS sequence"/>
</dbReference>
<dbReference type="Gene3D" id="3.40.50.410">
    <property type="entry name" value="von Willebrand factor, type A domain"/>
    <property type="match status" value="1"/>
</dbReference>
<evidence type="ECO:0000256" key="1">
    <source>
        <dbReference type="SAM" id="MobiDB-lite"/>
    </source>
</evidence>
<dbReference type="Pfam" id="PF00092">
    <property type="entry name" value="VWA"/>
    <property type="match status" value="1"/>
</dbReference>
<feature type="domain" description="VWFA" evidence="2">
    <location>
        <begin position="264"/>
        <end position="442"/>
    </location>
</feature>
<dbReference type="SMART" id="SM00609">
    <property type="entry name" value="VIT"/>
    <property type="match status" value="1"/>
</dbReference>
<evidence type="ECO:0000313" key="5">
    <source>
        <dbReference type="Proteomes" id="UP000799118"/>
    </source>
</evidence>
<organism evidence="4 5">
    <name type="scientific">Gymnopus androsaceus JB14</name>
    <dbReference type="NCBI Taxonomy" id="1447944"/>
    <lineage>
        <taxon>Eukaryota</taxon>
        <taxon>Fungi</taxon>
        <taxon>Dikarya</taxon>
        <taxon>Basidiomycota</taxon>
        <taxon>Agaricomycotina</taxon>
        <taxon>Agaricomycetes</taxon>
        <taxon>Agaricomycetidae</taxon>
        <taxon>Agaricales</taxon>
        <taxon>Marasmiineae</taxon>
        <taxon>Omphalotaceae</taxon>
        <taxon>Gymnopus</taxon>
    </lineage>
</organism>
<dbReference type="InterPro" id="IPR036465">
    <property type="entry name" value="vWFA_dom_sf"/>
</dbReference>
<feature type="compositionally biased region" description="Low complexity" evidence="1">
    <location>
        <begin position="746"/>
        <end position="755"/>
    </location>
</feature>
<feature type="compositionally biased region" description="Polar residues" evidence="1">
    <location>
        <begin position="480"/>
        <end position="491"/>
    </location>
</feature>
<proteinExistence type="predicted"/>
<dbReference type="EMBL" id="ML769427">
    <property type="protein sequence ID" value="KAE9403176.1"/>
    <property type="molecule type" value="Genomic_DNA"/>
</dbReference>
<dbReference type="PROSITE" id="PS51468">
    <property type="entry name" value="VIT"/>
    <property type="match status" value="1"/>
</dbReference>
<feature type="region of interest" description="Disordered" evidence="1">
    <location>
        <begin position="480"/>
        <end position="508"/>
    </location>
</feature>
<evidence type="ECO:0000259" key="3">
    <source>
        <dbReference type="PROSITE" id="PS51468"/>
    </source>
</evidence>
<evidence type="ECO:0000313" key="4">
    <source>
        <dbReference type="EMBL" id="KAE9403176.1"/>
    </source>
</evidence>